<evidence type="ECO:0000256" key="1">
    <source>
        <dbReference type="ARBA" id="ARBA00006484"/>
    </source>
</evidence>
<evidence type="ECO:0000313" key="3">
    <source>
        <dbReference type="EMBL" id="QCK88686.1"/>
    </source>
</evidence>
<dbReference type="InterPro" id="IPR036291">
    <property type="entry name" value="NAD(P)-bd_dom_sf"/>
</dbReference>
<dbReference type="PRINTS" id="PR00080">
    <property type="entry name" value="SDRFAMILY"/>
</dbReference>
<dbReference type="PRINTS" id="PR00081">
    <property type="entry name" value="GDHRDH"/>
</dbReference>
<accession>A0A4D7QT69</accession>
<dbReference type="PANTHER" id="PTHR43477">
    <property type="entry name" value="DIHYDROANTICAPSIN 7-DEHYDROGENASE"/>
    <property type="match status" value="1"/>
</dbReference>
<keyword evidence="4" id="KW-1185">Reference proteome</keyword>
<evidence type="ECO:0000256" key="2">
    <source>
        <dbReference type="ARBA" id="ARBA00023002"/>
    </source>
</evidence>
<sequence length="263" mass="27737">MTRLKDRVALVFGAGSVGPGWGNGKASAVAYARAGAKVVCVDINRTAADETAQIIAGEGGKAEALVCDVTKLTEVEDVVARTLKAFGPVDILHNNVGHAKMGGPPDLTVEEWHRELDLNVTGMFIACKVVIPSMMERKTGVITNISSSAGIRYVGYPYTSYYAAKGAVNQFTVGVALQYARDGLRCNAILPGLMDTPLIYQQISGVYGSPDEMVKARHEATPMGRMGTGWDIANAAVFLASDEASYINGVCLPVDGGFTAKCA</sequence>
<dbReference type="InterPro" id="IPR051122">
    <property type="entry name" value="SDR_DHRS6-like"/>
</dbReference>
<protein>
    <submittedName>
        <fullName evidence="3">SDR family oxidoreductase</fullName>
    </submittedName>
</protein>
<reference evidence="3 4" key="1">
    <citation type="submission" date="2019-04" db="EMBL/GenBank/DDBJ databases">
        <title>Phreatobacter aquaticus sp. nov.</title>
        <authorList>
            <person name="Choi A."/>
            <person name="Baek K."/>
        </authorList>
    </citation>
    <scope>NUCLEOTIDE SEQUENCE [LARGE SCALE GENOMIC DNA]</scope>
    <source>
        <strain evidence="3 4">NMCR1094</strain>
    </source>
</reference>
<gene>
    <name evidence="3" type="ORF">E8L99_07850</name>
</gene>
<comment type="similarity">
    <text evidence="1">Belongs to the short-chain dehydrogenases/reductases (SDR) family.</text>
</comment>
<dbReference type="SUPFAM" id="SSF51735">
    <property type="entry name" value="NAD(P)-binding Rossmann-fold domains"/>
    <property type="match status" value="1"/>
</dbReference>
<dbReference type="GO" id="GO:0016491">
    <property type="term" value="F:oxidoreductase activity"/>
    <property type="evidence" value="ECO:0007669"/>
    <property type="project" value="UniProtKB-KW"/>
</dbReference>
<dbReference type="KEGG" id="paqt:E8L99_07850"/>
<evidence type="ECO:0000313" key="4">
    <source>
        <dbReference type="Proteomes" id="UP000298588"/>
    </source>
</evidence>
<dbReference type="PANTHER" id="PTHR43477:SF1">
    <property type="entry name" value="DIHYDROANTICAPSIN 7-DEHYDROGENASE"/>
    <property type="match status" value="1"/>
</dbReference>
<dbReference type="Proteomes" id="UP000298588">
    <property type="component" value="Chromosome"/>
</dbReference>
<dbReference type="Pfam" id="PF13561">
    <property type="entry name" value="adh_short_C2"/>
    <property type="match status" value="1"/>
</dbReference>
<organism evidence="3 4">
    <name type="scientific">Phreatobacter aquaticus</name>
    <dbReference type="NCBI Taxonomy" id="2570229"/>
    <lineage>
        <taxon>Bacteria</taxon>
        <taxon>Pseudomonadati</taxon>
        <taxon>Pseudomonadota</taxon>
        <taxon>Alphaproteobacteria</taxon>
        <taxon>Hyphomicrobiales</taxon>
        <taxon>Phreatobacteraceae</taxon>
        <taxon>Phreatobacter</taxon>
    </lineage>
</organism>
<dbReference type="CDD" id="cd05233">
    <property type="entry name" value="SDR_c"/>
    <property type="match status" value="1"/>
</dbReference>
<dbReference type="Gene3D" id="3.40.50.720">
    <property type="entry name" value="NAD(P)-binding Rossmann-like Domain"/>
    <property type="match status" value="1"/>
</dbReference>
<name>A0A4D7QT69_9HYPH</name>
<dbReference type="EMBL" id="CP039865">
    <property type="protein sequence ID" value="QCK88686.1"/>
    <property type="molecule type" value="Genomic_DNA"/>
</dbReference>
<proteinExistence type="inferred from homology"/>
<keyword evidence="2" id="KW-0560">Oxidoreductase</keyword>
<dbReference type="OrthoDB" id="9797020at2"/>
<dbReference type="AlphaFoldDB" id="A0A4D7QT69"/>
<dbReference type="InterPro" id="IPR002347">
    <property type="entry name" value="SDR_fam"/>
</dbReference>
<dbReference type="FunFam" id="3.40.50.720:FF:000084">
    <property type="entry name" value="Short-chain dehydrogenase reductase"/>
    <property type="match status" value="1"/>
</dbReference>